<dbReference type="PRINTS" id="PR00502">
    <property type="entry name" value="NUDIXFAMILY"/>
</dbReference>
<comment type="cofactor">
    <cofactor evidence="1">
        <name>Mg(2+)</name>
        <dbReference type="ChEBI" id="CHEBI:18420"/>
    </cofactor>
</comment>
<evidence type="ECO:0000256" key="2">
    <source>
        <dbReference type="ARBA" id="ARBA00005582"/>
    </source>
</evidence>
<dbReference type="InterPro" id="IPR020084">
    <property type="entry name" value="NUDIX_hydrolase_CS"/>
</dbReference>
<dbReference type="Pfam" id="PF00293">
    <property type="entry name" value="NUDIX"/>
    <property type="match status" value="1"/>
</dbReference>
<evidence type="ECO:0000259" key="5">
    <source>
        <dbReference type="PROSITE" id="PS51462"/>
    </source>
</evidence>
<dbReference type="EMBL" id="CP043661">
    <property type="protein sequence ID" value="QNE16731.1"/>
    <property type="molecule type" value="Genomic_DNA"/>
</dbReference>
<dbReference type="InterPro" id="IPR000086">
    <property type="entry name" value="NUDIX_hydrolase_dom"/>
</dbReference>
<sequence>MSERMRVAAVIQRGDRVLMVRERVQTEPGRHDGPEYWTLPGGGIEPGEEPALAMRREVLEEVGLEVVGAREVARVPYPSGVTTVFRVEVADGEPRLGVDDLDCDCPRMVGLDWVETPPLKSEHGGSPVPLLIYSW</sequence>
<dbReference type="PANTHER" id="PTHR43046:SF14">
    <property type="entry name" value="MUTT_NUDIX FAMILY PROTEIN"/>
    <property type="match status" value="1"/>
</dbReference>
<evidence type="ECO:0000256" key="1">
    <source>
        <dbReference type="ARBA" id="ARBA00001946"/>
    </source>
</evidence>
<dbReference type="Proteomes" id="UP000515563">
    <property type="component" value="Chromosome"/>
</dbReference>
<evidence type="ECO:0000313" key="7">
    <source>
        <dbReference type="Proteomes" id="UP000515563"/>
    </source>
</evidence>
<dbReference type="KEGG" id="kqi:F1D05_00980"/>
<dbReference type="PROSITE" id="PS51462">
    <property type="entry name" value="NUDIX"/>
    <property type="match status" value="1"/>
</dbReference>
<dbReference type="AlphaFoldDB" id="A0A7G6WRW6"/>
<feature type="domain" description="Nudix hydrolase" evidence="5">
    <location>
        <begin position="2"/>
        <end position="135"/>
    </location>
</feature>
<keyword evidence="3 4" id="KW-0378">Hydrolase</keyword>
<dbReference type="InterPro" id="IPR015797">
    <property type="entry name" value="NUDIX_hydrolase-like_dom_sf"/>
</dbReference>
<dbReference type="RefSeq" id="WP_185445378.1">
    <property type="nucleotide sequence ID" value="NZ_CP043661.1"/>
</dbReference>
<evidence type="ECO:0000256" key="4">
    <source>
        <dbReference type="RuleBase" id="RU003476"/>
    </source>
</evidence>
<organism evidence="6 7">
    <name type="scientific">Kribbella qitaiheensis</name>
    <dbReference type="NCBI Taxonomy" id="1544730"/>
    <lineage>
        <taxon>Bacteria</taxon>
        <taxon>Bacillati</taxon>
        <taxon>Actinomycetota</taxon>
        <taxon>Actinomycetes</taxon>
        <taxon>Propionibacteriales</taxon>
        <taxon>Kribbellaceae</taxon>
        <taxon>Kribbella</taxon>
    </lineage>
</organism>
<name>A0A7G6WRW6_9ACTN</name>
<dbReference type="GO" id="GO:0016787">
    <property type="term" value="F:hydrolase activity"/>
    <property type="evidence" value="ECO:0007669"/>
    <property type="project" value="UniProtKB-KW"/>
</dbReference>
<reference evidence="6 7" key="2">
    <citation type="journal article" date="2020" name="Microbiol. Resour. Announc.">
        <title>Antarctic desert soil bacteria exhibit high novel natural product potential, evaluated through long-read genome sequencing and comparative genomics.</title>
        <authorList>
            <person name="Benaud N."/>
            <person name="Edwards R.J."/>
            <person name="Amos T.G."/>
            <person name="D'Agostino P.M."/>
            <person name="Gutierrez-Chavez C."/>
            <person name="Montgomery K."/>
            <person name="Nicetic I."/>
            <person name="Ferrari B.C."/>
        </authorList>
    </citation>
    <scope>NUCLEOTIDE SEQUENCE [LARGE SCALE GENOMIC DNA]</scope>
    <source>
        <strain evidence="6 7">SPB151</strain>
    </source>
</reference>
<proteinExistence type="inferred from homology"/>
<keyword evidence="7" id="KW-1185">Reference proteome</keyword>
<gene>
    <name evidence="6" type="ORF">F1D05_00980</name>
</gene>
<evidence type="ECO:0000313" key="6">
    <source>
        <dbReference type="EMBL" id="QNE16731.1"/>
    </source>
</evidence>
<dbReference type="PANTHER" id="PTHR43046">
    <property type="entry name" value="GDP-MANNOSE MANNOSYL HYDROLASE"/>
    <property type="match status" value="1"/>
</dbReference>
<dbReference type="PROSITE" id="PS00893">
    <property type="entry name" value="NUDIX_BOX"/>
    <property type="match status" value="1"/>
</dbReference>
<reference evidence="7" key="1">
    <citation type="submission" date="2019-09" db="EMBL/GenBank/DDBJ databases">
        <title>Antimicrobial potential of Antarctic Bacteria.</title>
        <authorList>
            <person name="Benaud N."/>
            <person name="Edwards R.J."/>
            <person name="Ferrari B.C."/>
        </authorList>
    </citation>
    <scope>NUCLEOTIDE SEQUENCE [LARGE SCALE GENOMIC DNA]</scope>
    <source>
        <strain evidence="7">SPB151</strain>
    </source>
</reference>
<dbReference type="InterPro" id="IPR020476">
    <property type="entry name" value="Nudix_hydrolase"/>
</dbReference>
<evidence type="ECO:0000256" key="3">
    <source>
        <dbReference type="ARBA" id="ARBA00022801"/>
    </source>
</evidence>
<accession>A0A7G6WRW6</accession>
<dbReference type="SUPFAM" id="SSF55811">
    <property type="entry name" value="Nudix"/>
    <property type="match status" value="1"/>
</dbReference>
<protein>
    <submittedName>
        <fullName evidence="6">NUDIX domain-containing protein</fullName>
    </submittedName>
</protein>
<dbReference type="Gene3D" id="3.90.79.10">
    <property type="entry name" value="Nucleoside Triphosphate Pyrophosphohydrolase"/>
    <property type="match status" value="1"/>
</dbReference>
<comment type="similarity">
    <text evidence="2 4">Belongs to the Nudix hydrolase family.</text>
</comment>
<dbReference type="CDD" id="cd02883">
    <property type="entry name" value="NUDIX_Hydrolase"/>
    <property type="match status" value="1"/>
</dbReference>